<dbReference type="CDD" id="cd04301">
    <property type="entry name" value="NAT_SF"/>
    <property type="match status" value="1"/>
</dbReference>
<evidence type="ECO:0000313" key="3">
    <source>
        <dbReference type="EMBL" id="RHF86775.1"/>
    </source>
</evidence>
<dbReference type="InterPro" id="IPR016181">
    <property type="entry name" value="Acyl_CoA_acyltransferase"/>
</dbReference>
<dbReference type="AlphaFoldDB" id="A0A173U893"/>
<dbReference type="PANTHER" id="PTHR39173">
    <property type="entry name" value="ACETYLTRANSFERASE"/>
    <property type="match status" value="1"/>
</dbReference>
<dbReference type="Proteomes" id="UP000283701">
    <property type="component" value="Unassembled WGS sequence"/>
</dbReference>
<reference evidence="2 4" key="1">
    <citation type="submission" date="2015-09" db="EMBL/GenBank/DDBJ databases">
        <authorList>
            <consortium name="Pathogen Informatics"/>
        </authorList>
    </citation>
    <scope>NUCLEOTIDE SEQUENCE [LARGE SCALE GENOMIC DNA]</scope>
    <source>
        <strain evidence="2 4">2789STDY5608887</strain>
    </source>
</reference>
<dbReference type="RefSeq" id="WP_055169365.1">
    <property type="nucleotide sequence ID" value="NZ_CYXX01000013.1"/>
</dbReference>
<accession>A0A173U893</accession>
<dbReference type="EMBL" id="CYXX01000013">
    <property type="protein sequence ID" value="CUN10497.1"/>
    <property type="molecule type" value="Genomic_DNA"/>
</dbReference>
<evidence type="ECO:0000313" key="4">
    <source>
        <dbReference type="Proteomes" id="UP000095453"/>
    </source>
</evidence>
<feature type="domain" description="N-acetyltransferase" evidence="1">
    <location>
        <begin position="19"/>
        <end position="165"/>
    </location>
</feature>
<evidence type="ECO:0000313" key="2">
    <source>
        <dbReference type="EMBL" id="CUN10497.1"/>
    </source>
</evidence>
<name>A0A173U893_9FIRM</name>
<keyword evidence="2" id="KW-0808">Transferase</keyword>
<dbReference type="InterPro" id="IPR000182">
    <property type="entry name" value="GNAT_dom"/>
</dbReference>
<dbReference type="Proteomes" id="UP000095453">
    <property type="component" value="Unassembled WGS sequence"/>
</dbReference>
<reference evidence="3 5" key="2">
    <citation type="submission" date="2018-08" db="EMBL/GenBank/DDBJ databases">
        <title>A genome reference for cultivated species of the human gut microbiota.</title>
        <authorList>
            <person name="Zou Y."/>
            <person name="Xue W."/>
            <person name="Luo G."/>
        </authorList>
    </citation>
    <scope>NUCLEOTIDE SEQUENCE [LARGE SCALE GENOMIC DNA]</scope>
    <source>
        <strain evidence="3 5">AM23-23AC</strain>
    </source>
</reference>
<gene>
    <name evidence="3" type="ORF">DW654_04185</name>
    <name evidence="2" type="ORF">ERS852444_01893</name>
</gene>
<sequence>MELIRVQDSDYRKTYELYMTFPENENGYMNNVYGYNYEQFLEWIEKKRNWSLGKELPEGFVPDTTYVLVDEDVYVGVFNLRHCLNDFLREGPGHIGYCISEKYRGRGYATKGLKLTLEKAGQRSIHEVYMSVNKDNPASLRVQMKNGAYIHHENETEFFTRINLIEVEEGGEQ</sequence>
<protein>
    <submittedName>
        <fullName evidence="3">GNAT family N-acetyltransferase</fullName>
    </submittedName>
    <submittedName>
        <fullName evidence="2">Predicted acetyltransferase</fullName>
    </submittedName>
</protein>
<dbReference type="EMBL" id="QRHP01000002">
    <property type="protein sequence ID" value="RHF86775.1"/>
    <property type="molecule type" value="Genomic_DNA"/>
</dbReference>
<evidence type="ECO:0000313" key="5">
    <source>
        <dbReference type="Proteomes" id="UP000283701"/>
    </source>
</evidence>
<dbReference type="PANTHER" id="PTHR39173:SF1">
    <property type="entry name" value="ACETYLTRANSFERASE"/>
    <property type="match status" value="1"/>
</dbReference>
<organism evidence="2 4">
    <name type="scientific">Roseburia inulinivorans</name>
    <dbReference type="NCBI Taxonomy" id="360807"/>
    <lineage>
        <taxon>Bacteria</taxon>
        <taxon>Bacillati</taxon>
        <taxon>Bacillota</taxon>
        <taxon>Clostridia</taxon>
        <taxon>Lachnospirales</taxon>
        <taxon>Lachnospiraceae</taxon>
        <taxon>Roseburia</taxon>
    </lineage>
</organism>
<dbReference type="Gene3D" id="3.40.630.30">
    <property type="match status" value="1"/>
</dbReference>
<dbReference type="GO" id="GO:0016747">
    <property type="term" value="F:acyltransferase activity, transferring groups other than amino-acyl groups"/>
    <property type="evidence" value="ECO:0007669"/>
    <property type="project" value="InterPro"/>
</dbReference>
<dbReference type="Pfam" id="PF13302">
    <property type="entry name" value="Acetyltransf_3"/>
    <property type="match status" value="1"/>
</dbReference>
<dbReference type="SUPFAM" id="SSF55729">
    <property type="entry name" value="Acyl-CoA N-acyltransferases (Nat)"/>
    <property type="match status" value="1"/>
</dbReference>
<dbReference type="PROSITE" id="PS51186">
    <property type="entry name" value="GNAT"/>
    <property type="match status" value="1"/>
</dbReference>
<proteinExistence type="predicted"/>
<evidence type="ECO:0000259" key="1">
    <source>
        <dbReference type="PROSITE" id="PS51186"/>
    </source>
</evidence>